<dbReference type="RefSeq" id="WP_235050519.1">
    <property type="nucleotide sequence ID" value="NZ_JAKFHA010000002.1"/>
</dbReference>
<feature type="region of interest" description="Disordered" evidence="1">
    <location>
        <begin position="1"/>
        <end position="54"/>
    </location>
</feature>
<keyword evidence="2" id="KW-1133">Transmembrane helix</keyword>
<feature type="transmembrane region" description="Helical" evidence="2">
    <location>
        <begin position="66"/>
        <end position="91"/>
    </location>
</feature>
<evidence type="ECO:0000313" key="3">
    <source>
        <dbReference type="EMBL" id="MCF2526431.1"/>
    </source>
</evidence>
<proteinExistence type="predicted"/>
<dbReference type="AlphaFoldDB" id="A0AA41PWF2"/>
<gene>
    <name evidence="3" type="ORF">LZ495_04235</name>
</gene>
<name>A0AA41PWF2_9ACTN</name>
<evidence type="ECO:0000313" key="4">
    <source>
        <dbReference type="Proteomes" id="UP001165378"/>
    </source>
</evidence>
<dbReference type="Proteomes" id="UP001165378">
    <property type="component" value="Unassembled WGS sequence"/>
</dbReference>
<accession>A0AA41PWF2</accession>
<keyword evidence="4" id="KW-1185">Reference proteome</keyword>
<evidence type="ECO:0000256" key="2">
    <source>
        <dbReference type="SAM" id="Phobius"/>
    </source>
</evidence>
<keyword evidence="2" id="KW-0812">Transmembrane</keyword>
<organism evidence="3 4">
    <name type="scientific">Yinghuangia soli</name>
    <dbReference type="NCBI Taxonomy" id="2908204"/>
    <lineage>
        <taxon>Bacteria</taxon>
        <taxon>Bacillati</taxon>
        <taxon>Actinomycetota</taxon>
        <taxon>Actinomycetes</taxon>
        <taxon>Kitasatosporales</taxon>
        <taxon>Streptomycetaceae</taxon>
        <taxon>Yinghuangia</taxon>
    </lineage>
</organism>
<dbReference type="EMBL" id="JAKFHA010000002">
    <property type="protein sequence ID" value="MCF2526431.1"/>
    <property type="molecule type" value="Genomic_DNA"/>
</dbReference>
<keyword evidence="2" id="KW-0472">Membrane</keyword>
<dbReference type="InterPro" id="IPR043857">
    <property type="entry name" value="DUF5819"/>
</dbReference>
<sequence>MPAQDSPDIGVEPETGSGSAGGPAAVPGPAPAPGSAPAPGTAPMPPAPVAAIDPEDPAARSTRVQMAAAVVAMLMLVGVGFHLLFVTLHVAPPNQASRKYADATDSWIYPLFEQNWRLFAPDPLNINVRVNARVQYKAADGTRTESAWFDLTGDDVDHIRGNPFPSKADQNLLRRAWDFYNSHHADDGTRTGGHALLSEQYLRRIVIGRLQDAGRADGIVAVQVRAVSTQIAPPGQGPIEPTVRELVWWEASPDDFR</sequence>
<evidence type="ECO:0000256" key="1">
    <source>
        <dbReference type="SAM" id="MobiDB-lite"/>
    </source>
</evidence>
<protein>
    <submittedName>
        <fullName evidence="3">DUF5819 family protein</fullName>
    </submittedName>
</protein>
<feature type="compositionally biased region" description="Pro residues" evidence="1">
    <location>
        <begin position="26"/>
        <end position="48"/>
    </location>
</feature>
<dbReference type="Pfam" id="PF19136">
    <property type="entry name" value="DUF5819"/>
    <property type="match status" value="1"/>
</dbReference>
<comment type="caution">
    <text evidence="3">The sequence shown here is derived from an EMBL/GenBank/DDBJ whole genome shotgun (WGS) entry which is preliminary data.</text>
</comment>
<reference evidence="3" key="1">
    <citation type="submission" date="2022-01" db="EMBL/GenBank/DDBJ databases">
        <title>Genome-Based Taxonomic Classification of the Phylum Actinobacteria.</title>
        <authorList>
            <person name="Gao Y."/>
        </authorList>
    </citation>
    <scope>NUCLEOTIDE SEQUENCE</scope>
    <source>
        <strain evidence="3">KLBMP 8922</strain>
    </source>
</reference>